<reference evidence="1 2" key="1">
    <citation type="journal article" date="2024" name="J Genomics">
        <title>Draft genome sequencing and assembly of Favolaschia claudopus CIRM-BRFM 2984 isolated from oak limbs.</title>
        <authorList>
            <person name="Navarro D."/>
            <person name="Drula E."/>
            <person name="Chaduli D."/>
            <person name="Cazenave R."/>
            <person name="Ahrendt S."/>
            <person name="Wang J."/>
            <person name="Lipzen A."/>
            <person name="Daum C."/>
            <person name="Barry K."/>
            <person name="Grigoriev I.V."/>
            <person name="Favel A."/>
            <person name="Rosso M.N."/>
            <person name="Martin F."/>
        </authorList>
    </citation>
    <scope>NUCLEOTIDE SEQUENCE [LARGE SCALE GENOMIC DNA]</scope>
    <source>
        <strain evidence="1 2">CIRM-BRFM 2984</strain>
    </source>
</reference>
<gene>
    <name evidence="1" type="ORF">R3P38DRAFT_92981</name>
</gene>
<name>A0AAW0D6B3_9AGAR</name>
<proteinExistence type="predicted"/>
<sequence>MTVWAPFTIWVCVSYRRSVPVSLHSSNRSTRRGLYFEPQGHGSSASHPALNRLYWGESLWSASRSHALLVATPSLRHPAWLCHFPAVPVSAISYPRPTERKLWTYNLEETCDLGHLAHLTVDFSIVASNGFPLLPMLRTLTLITSSSSYSIFVGGIVDGQIAFPNILERFPNLELELRYDAKDSPIRPLAGQNAIRPSCVAYCSVRLYLGTMLGLPRQSEIPTANVELRLSSTPLGQLGSSCWMRRAGPTTRRWVGRHGYPCVKEGARLN</sequence>
<evidence type="ECO:0000313" key="1">
    <source>
        <dbReference type="EMBL" id="KAK7046959.1"/>
    </source>
</evidence>
<evidence type="ECO:0000313" key="2">
    <source>
        <dbReference type="Proteomes" id="UP001362999"/>
    </source>
</evidence>
<protein>
    <submittedName>
        <fullName evidence="1">Uncharacterized protein</fullName>
    </submittedName>
</protein>
<dbReference type="Proteomes" id="UP001362999">
    <property type="component" value="Unassembled WGS sequence"/>
</dbReference>
<dbReference type="EMBL" id="JAWWNJ010000010">
    <property type="protein sequence ID" value="KAK7046959.1"/>
    <property type="molecule type" value="Genomic_DNA"/>
</dbReference>
<comment type="caution">
    <text evidence="1">The sequence shown here is derived from an EMBL/GenBank/DDBJ whole genome shotgun (WGS) entry which is preliminary data.</text>
</comment>
<accession>A0AAW0D6B3</accession>
<organism evidence="1 2">
    <name type="scientific">Favolaschia claudopus</name>
    <dbReference type="NCBI Taxonomy" id="2862362"/>
    <lineage>
        <taxon>Eukaryota</taxon>
        <taxon>Fungi</taxon>
        <taxon>Dikarya</taxon>
        <taxon>Basidiomycota</taxon>
        <taxon>Agaricomycotina</taxon>
        <taxon>Agaricomycetes</taxon>
        <taxon>Agaricomycetidae</taxon>
        <taxon>Agaricales</taxon>
        <taxon>Marasmiineae</taxon>
        <taxon>Mycenaceae</taxon>
        <taxon>Favolaschia</taxon>
    </lineage>
</organism>
<dbReference type="AlphaFoldDB" id="A0AAW0D6B3"/>
<keyword evidence="2" id="KW-1185">Reference proteome</keyword>